<reference evidence="4 5" key="1">
    <citation type="submission" date="2019-02" db="EMBL/GenBank/DDBJ databases">
        <title>Deep-cultivation of Planctomycetes and their phenomic and genomic characterization uncovers novel biology.</title>
        <authorList>
            <person name="Wiegand S."/>
            <person name="Jogler M."/>
            <person name="Boedeker C."/>
            <person name="Pinto D."/>
            <person name="Vollmers J."/>
            <person name="Rivas-Marin E."/>
            <person name="Kohn T."/>
            <person name="Peeters S.H."/>
            <person name="Heuer A."/>
            <person name="Rast P."/>
            <person name="Oberbeckmann S."/>
            <person name="Bunk B."/>
            <person name="Jeske O."/>
            <person name="Meyerdierks A."/>
            <person name="Storesund J.E."/>
            <person name="Kallscheuer N."/>
            <person name="Luecker S."/>
            <person name="Lage O.M."/>
            <person name="Pohl T."/>
            <person name="Merkel B.J."/>
            <person name="Hornburger P."/>
            <person name="Mueller R.-W."/>
            <person name="Bruemmer F."/>
            <person name="Labrenz M."/>
            <person name="Spormann A.M."/>
            <person name="Op den Camp H."/>
            <person name="Overmann J."/>
            <person name="Amann R."/>
            <person name="Jetten M.S.M."/>
            <person name="Mascher T."/>
            <person name="Medema M.H."/>
            <person name="Devos D.P."/>
            <person name="Kaster A.-K."/>
            <person name="Ovreas L."/>
            <person name="Rohde M."/>
            <person name="Galperin M.Y."/>
            <person name="Jogler C."/>
        </authorList>
    </citation>
    <scope>NUCLEOTIDE SEQUENCE [LARGE SCALE GENOMIC DNA]</scope>
    <source>
        <strain evidence="4 5">Pan265</strain>
    </source>
</reference>
<dbReference type="InterPro" id="IPR052046">
    <property type="entry name" value="GH57_Enzymes"/>
</dbReference>
<accession>A0A518BXD1</accession>
<comment type="similarity">
    <text evidence="1">Belongs to the glycosyl hydrolase 57 family.</text>
</comment>
<dbReference type="GO" id="GO:0005975">
    <property type="term" value="P:carbohydrate metabolic process"/>
    <property type="evidence" value="ECO:0007669"/>
    <property type="project" value="InterPro"/>
</dbReference>
<dbReference type="PANTHER" id="PTHR36306:SF1">
    <property type="entry name" value="ALPHA-AMYLASE-RELATED"/>
    <property type="match status" value="1"/>
</dbReference>
<organism evidence="4 5">
    <name type="scientific">Mucisphaera calidilacus</name>
    <dbReference type="NCBI Taxonomy" id="2527982"/>
    <lineage>
        <taxon>Bacteria</taxon>
        <taxon>Pseudomonadati</taxon>
        <taxon>Planctomycetota</taxon>
        <taxon>Phycisphaerae</taxon>
        <taxon>Phycisphaerales</taxon>
        <taxon>Phycisphaeraceae</taxon>
        <taxon>Mucisphaera</taxon>
    </lineage>
</organism>
<dbReference type="SUPFAM" id="SSF88713">
    <property type="entry name" value="Glycoside hydrolase/deacetylase"/>
    <property type="match status" value="1"/>
</dbReference>
<dbReference type="Proteomes" id="UP000320386">
    <property type="component" value="Chromosome"/>
</dbReference>
<dbReference type="InterPro" id="IPR011330">
    <property type="entry name" value="Glyco_hydro/deAcase_b/a-brl"/>
</dbReference>
<evidence type="ECO:0000256" key="2">
    <source>
        <dbReference type="ARBA" id="ARBA00023277"/>
    </source>
</evidence>
<name>A0A518BXD1_9BACT</name>
<dbReference type="EMBL" id="CP036280">
    <property type="protein sequence ID" value="QDU71640.1"/>
    <property type="molecule type" value="Genomic_DNA"/>
</dbReference>
<dbReference type="Gene3D" id="3.20.110.20">
    <property type="match status" value="1"/>
</dbReference>
<gene>
    <name evidence="4" type="ORF">Pan265_14920</name>
</gene>
<proteinExistence type="inferred from homology"/>
<dbReference type="KEGG" id="mcad:Pan265_14920"/>
<keyword evidence="2" id="KW-0119">Carbohydrate metabolism</keyword>
<dbReference type="GO" id="GO:0016787">
    <property type="term" value="F:hydrolase activity"/>
    <property type="evidence" value="ECO:0007669"/>
    <property type="project" value="UniProtKB-KW"/>
</dbReference>
<dbReference type="PANTHER" id="PTHR36306">
    <property type="entry name" value="ALPHA-AMYLASE-RELATED-RELATED"/>
    <property type="match status" value="1"/>
</dbReference>
<dbReference type="OrthoDB" id="138256at2"/>
<keyword evidence="5" id="KW-1185">Reference proteome</keyword>
<dbReference type="CDD" id="cd10795">
    <property type="entry name" value="GH57N_MJA1_like"/>
    <property type="match status" value="1"/>
</dbReference>
<feature type="domain" description="Glycoside hydrolase family 57 N-terminal" evidence="3">
    <location>
        <begin position="6"/>
        <end position="303"/>
    </location>
</feature>
<dbReference type="RefSeq" id="WP_145445778.1">
    <property type="nucleotide sequence ID" value="NZ_CP036280.1"/>
</dbReference>
<dbReference type="AlphaFoldDB" id="A0A518BXD1"/>
<dbReference type="InterPro" id="IPR004300">
    <property type="entry name" value="Glyco_hydro_57_N"/>
</dbReference>
<protein>
    <submittedName>
        <fullName evidence="4">Glycosyl hydrolase family 57</fullName>
    </submittedName>
</protein>
<evidence type="ECO:0000313" key="5">
    <source>
        <dbReference type="Proteomes" id="UP000320386"/>
    </source>
</evidence>
<dbReference type="Pfam" id="PF03065">
    <property type="entry name" value="Glyco_hydro_57"/>
    <property type="match status" value="1"/>
</dbReference>
<keyword evidence="4" id="KW-0378">Hydrolase</keyword>
<sequence length="414" mass="47235">MPSVCLYFQVHQPERLRRYSVFDAEANYFDPARNAEILRKVAAKCYLPATQVLLEQINRHDGAFRVAFSLTGTIIEQFQQYAPDVIDRFRKLAETGCVEFLAETANHSLAFLYSRDEFMEQVEIHADLVDRLFNQRPTVFRNTELIYNNDLAAAAAEMGFRGVIAEGADGPLNQRTPNNVYRPPHGDIGILLKNYKLSDDIAFRFSNTNWAEYPLTAAKMARWIHQLGTCPEGQQPPPGPAAERPAQLCNLFMDFETFGEHQWSETGIFEFLREFPKAVLETGDTFMVPTEAVDAYPPDDVYDCPQMTSWADSERDLSAWVGNAMQSSALHELYRLGQRIKEAESEQLLALWRRLTTSDHFYYMATKYHGDAAVHDYFSPYQSPYDAYINFMNVLDNLRARVEAAAPAEKLAAE</sequence>
<evidence type="ECO:0000259" key="3">
    <source>
        <dbReference type="Pfam" id="PF03065"/>
    </source>
</evidence>
<evidence type="ECO:0000313" key="4">
    <source>
        <dbReference type="EMBL" id="QDU71640.1"/>
    </source>
</evidence>
<evidence type="ECO:0000256" key="1">
    <source>
        <dbReference type="ARBA" id="ARBA00006821"/>
    </source>
</evidence>